<evidence type="ECO:0000313" key="9">
    <source>
        <dbReference type="EMBL" id="MDS0294994.1"/>
    </source>
</evidence>
<dbReference type="SUPFAM" id="SSF55874">
    <property type="entry name" value="ATPase domain of HSP90 chaperone/DNA topoisomerase II/histidine kinase"/>
    <property type="match status" value="1"/>
</dbReference>
<evidence type="ECO:0000259" key="7">
    <source>
        <dbReference type="PROSITE" id="PS50112"/>
    </source>
</evidence>
<dbReference type="SUPFAM" id="SSF55785">
    <property type="entry name" value="PYP-like sensor domain (PAS domain)"/>
    <property type="match status" value="2"/>
</dbReference>
<proteinExistence type="predicted"/>
<keyword evidence="4" id="KW-0808">Transferase</keyword>
<dbReference type="InterPro" id="IPR036890">
    <property type="entry name" value="HATPase_C_sf"/>
</dbReference>
<feature type="domain" description="PAS" evidence="7">
    <location>
        <begin position="125"/>
        <end position="198"/>
    </location>
</feature>
<protein>
    <recommendedName>
        <fullName evidence="2">histidine kinase</fullName>
        <ecNumber evidence="2">2.7.13.3</ecNumber>
    </recommendedName>
</protein>
<dbReference type="Pfam" id="PF08447">
    <property type="entry name" value="PAS_3"/>
    <property type="match status" value="2"/>
</dbReference>
<comment type="caution">
    <text evidence="9">The sequence shown here is derived from an EMBL/GenBank/DDBJ whole genome shotgun (WGS) entry which is preliminary data.</text>
</comment>
<organism evidence="9 10">
    <name type="scientific">Halogeometricum luteum</name>
    <dbReference type="NCBI Taxonomy" id="2950537"/>
    <lineage>
        <taxon>Archaea</taxon>
        <taxon>Methanobacteriati</taxon>
        <taxon>Methanobacteriota</taxon>
        <taxon>Stenosarchaea group</taxon>
        <taxon>Halobacteria</taxon>
        <taxon>Halobacteriales</taxon>
        <taxon>Haloferacaceae</taxon>
        <taxon>Halogeometricum</taxon>
    </lineage>
</organism>
<evidence type="ECO:0000256" key="5">
    <source>
        <dbReference type="ARBA" id="ARBA00022777"/>
    </source>
</evidence>
<dbReference type="NCBIfam" id="TIGR00229">
    <property type="entry name" value="sensory_box"/>
    <property type="match status" value="2"/>
</dbReference>
<feature type="domain" description="PAC" evidence="8">
    <location>
        <begin position="200"/>
        <end position="251"/>
    </location>
</feature>
<keyword evidence="10" id="KW-1185">Reference proteome</keyword>
<dbReference type="SMART" id="SM00086">
    <property type="entry name" value="PAC"/>
    <property type="match status" value="2"/>
</dbReference>
<accession>A0ABU2G3Y3</accession>
<dbReference type="PROSITE" id="PS50112">
    <property type="entry name" value="PAS"/>
    <property type="match status" value="2"/>
</dbReference>
<dbReference type="InterPro" id="IPR035965">
    <property type="entry name" value="PAS-like_dom_sf"/>
</dbReference>
<dbReference type="Gene3D" id="3.30.565.10">
    <property type="entry name" value="Histidine kinase-like ATPase, C-terminal domain"/>
    <property type="match status" value="1"/>
</dbReference>
<dbReference type="InterPro" id="IPR052162">
    <property type="entry name" value="Sensor_kinase/Photoreceptor"/>
</dbReference>
<gene>
    <name evidence="9" type="ORF">NDI79_12510</name>
</gene>
<evidence type="ECO:0000256" key="2">
    <source>
        <dbReference type="ARBA" id="ARBA00012438"/>
    </source>
</evidence>
<dbReference type="InterPro" id="IPR003594">
    <property type="entry name" value="HATPase_dom"/>
</dbReference>
<dbReference type="PANTHER" id="PTHR43304:SF1">
    <property type="entry name" value="PAC DOMAIN-CONTAINING PROTEIN"/>
    <property type="match status" value="1"/>
</dbReference>
<sequence length="471" mass="52958">MDADVLLDYTRDKILVIDEEATVLYANDAVTRLLGWETDELVGENALAYVHPDDFDTVREVFERTIDSETFSEGTVEYRYRAADDSWVWFESRMSNATSERLDGYVVSSRDVSDRVEAERQHRELTARLQEISSVTDEVLWMFDGEFGELLFVNPAYETVYGRPVEELETDASAFLRAIHPDDVPAVERAIARLVDGESADMEYRVNPGRNYSVWVWAQAQPILEDGEVVRISGFSREITDRHRRERQLSVMDNLLRHNLRNALNVVLGNADLIDETTGDTSHLTAGIRNAAERLLESAEKEREIVDILNREATRDAVDLTAVAGGEVDRARRRFPDAEIESSLPDSALVYALSNVRLAVAELLENAVVHSDRDRPSVSVSVGRTRDGVELRVEDDAPPIPDIEAHVLRDPHAMTNVFHSTGLGLWLVYWVVELSDGDISLDSTADGNRIRIRFPRARAPADGEPAAARQP</sequence>
<feature type="domain" description="PAC" evidence="8">
    <location>
        <begin position="74"/>
        <end position="124"/>
    </location>
</feature>
<comment type="catalytic activity">
    <reaction evidence="1">
        <text>ATP + protein L-histidine = ADP + protein N-phospho-L-histidine.</text>
        <dbReference type="EC" id="2.7.13.3"/>
    </reaction>
</comment>
<dbReference type="InterPro" id="IPR005467">
    <property type="entry name" value="His_kinase_dom"/>
</dbReference>
<dbReference type="SMART" id="SM00091">
    <property type="entry name" value="PAS"/>
    <property type="match status" value="2"/>
</dbReference>
<name>A0ABU2G3Y3_9EURY</name>
<evidence type="ECO:0000256" key="1">
    <source>
        <dbReference type="ARBA" id="ARBA00000085"/>
    </source>
</evidence>
<dbReference type="PANTHER" id="PTHR43304">
    <property type="entry name" value="PHYTOCHROME-LIKE PROTEIN CPH1"/>
    <property type="match status" value="1"/>
</dbReference>
<dbReference type="InterPro" id="IPR000014">
    <property type="entry name" value="PAS"/>
</dbReference>
<dbReference type="EMBL" id="JAMQOQ010000003">
    <property type="protein sequence ID" value="MDS0294994.1"/>
    <property type="molecule type" value="Genomic_DNA"/>
</dbReference>
<feature type="domain" description="Histidine kinase" evidence="6">
    <location>
        <begin position="255"/>
        <end position="458"/>
    </location>
</feature>
<evidence type="ECO:0000256" key="3">
    <source>
        <dbReference type="ARBA" id="ARBA00022553"/>
    </source>
</evidence>
<feature type="domain" description="PAS" evidence="7">
    <location>
        <begin position="6"/>
        <end position="69"/>
    </location>
</feature>
<reference evidence="9 10" key="1">
    <citation type="submission" date="2022-06" db="EMBL/GenBank/DDBJ databases">
        <title>Halogeometricum sp. a new haloarchaeum isolate from saline soil.</title>
        <authorList>
            <person name="Strakova D."/>
            <person name="Galisteo C."/>
            <person name="Sanchez-Porro C."/>
            <person name="Ventosa A."/>
        </authorList>
    </citation>
    <scope>NUCLEOTIDE SEQUENCE [LARGE SCALE GENOMIC DNA]</scope>
    <source>
        <strain evidence="10">S3BR25-2</strain>
    </source>
</reference>
<dbReference type="EC" id="2.7.13.3" evidence="2"/>
<evidence type="ECO:0000259" key="6">
    <source>
        <dbReference type="PROSITE" id="PS50109"/>
    </source>
</evidence>
<dbReference type="Pfam" id="PF02518">
    <property type="entry name" value="HATPase_c"/>
    <property type="match status" value="1"/>
</dbReference>
<dbReference type="RefSeq" id="WP_310928839.1">
    <property type="nucleotide sequence ID" value="NZ_JAMQOQ010000003.1"/>
</dbReference>
<keyword evidence="3" id="KW-0597">Phosphoprotein</keyword>
<dbReference type="PROSITE" id="PS50113">
    <property type="entry name" value="PAC"/>
    <property type="match status" value="2"/>
</dbReference>
<dbReference type="InterPro" id="IPR001610">
    <property type="entry name" value="PAC"/>
</dbReference>
<dbReference type="CDD" id="cd16936">
    <property type="entry name" value="HATPase_RsbW-like"/>
    <property type="match status" value="1"/>
</dbReference>
<dbReference type="Proteomes" id="UP001254813">
    <property type="component" value="Unassembled WGS sequence"/>
</dbReference>
<dbReference type="PROSITE" id="PS50109">
    <property type="entry name" value="HIS_KIN"/>
    <property type="match status" value="1"/>
</dbReference>
<evidence type="ECO:0000313" key="10">
    <source>
        <dbReference type="Proteomes" id="UP001254813"/>
    </source>
</evidence>
<keyword evidence="5" id="KW-0418">Kinase</keyword>
<dbReference type="CDD" id="cd00130">
    <property type="entry name" value="PAS"/>
    <property type="match status" value="2"/>
</dbReference>
<dbReference type="InterPro" id="IPR000700">
    <property type="entry name" value="PAS-assoc_C"/>
</dbReference>
<dbReference type="SMART" id="SM00387">
    <property type="entry name" value="HATPase_c"/>
    <property type="match status" value="1"/>
</dbReference>
<evidence type="ECO:0000256" key="4">
    <source>
        <dbReference type="ARBA" id="ARBA00022679"/>
    </source>
</evidence>
<evidence type="ECO:0000259" key="8">
    <source>
        <dbReference type="PROSITE" id="PS50113"/>
    </source>
</evidence>
<dbReference type="InterPro" id="IPR013655">
    <property type="entry name" value="PAS_fold_3"/>
</dbReference>
<dbReference type="Gene3D" id="3.30.450.20">
    <property type="entry name" value="PAS domain"/>
    <property type="match status" value="2"/>
</dbReference>